<evidence type="ECO:0000256" key="2">
    <source>
        <dbReference type="ARBA" id="ARBA00022946"/>
    </source>
</evidence>
<comment type="subcellular location">
    <subcellularLocation>
        <location evidence="1">Mitochondrion</location>
    </subcellularLocation>
</comment>
<dbReference type="InterPro" id="IPR011990">
    <property type="entry name" value="TPR-like_helical_dom_sf"/>
</dbReference>
<keyword evidence="3" id="KW-0496">Mitochondrion</keyword>
<dbReference type="GO" id="GO:0005739">
    <property type="term" value="C:mitochondrion"/>
    <property type="evidence" value="ECO:0007669"/>
    <property type="project" value="UniProtKB-SubCell"/>
</dbReference>
<evidence type="ECO:0008006" key="6">
    <source>
        <dbReference type="Google" id="ProtNLM"/>
    </source>
</evidence>
<organism evidence="4 5">
    <name type="scientific">Amorphotheca resinae ATCC 22711</name>
    <dbReference type="NCBI Taxonomy" id="857342"/>
    <lineage>
        <taxon>Eukaryota</taxon>
        <taxon>Fungi</taxon>
        <taxon>Dikarya</taxon>
        <taxon>Ascomycota</taxon>
        <taxon>Pezizomycotina</taxon>
        <taxon>Leotiomycetes</taxon>
        <taxon>Helotiales</taxon>
        <taxon>Amorphothecaceae</taxon>
        <taxon>Amorphotheca</taxon>
    </lineage>
</organism>
<dbReference type="OrthoDB" id="185373at2759"/>
<evidence type="ECO:0000256" key="3">
    <source>
        <dbReference type="ARBA" id="ARBA00023128"/>
    </source>
</evidence>
<protein>
    <recommendedName>
        <fullName evidence="6">Pentatricopeptide repeat domain-containing protein</fullName>
    </recommendedName>
</protein>
<reference evidence="4 5" key="1">
    <citation type="journal article" date="2018" name="New Phytol.">
        <title>Comparative genomics and transcriptomics depict ericoid mycorrhizal fungi as versatile saprotrophs and plant mutualists.</title>
        <authorList>
            <person name="Martino E."/>
            <person name="Morin E."/>
            <person name="Grelet G.A."/>
            <person name="Kuo A."/>
            <person name="Kohler A."/>
            <person name="Daghino S."/>
            <person name="Barry K.W."/>
            <person name="Cichocki N."/>
            <person name="Clum A."/>
            <person name="Dockter R.B."/>
            <person name="Hainaut M."/>
            <person name="Kuo R.C."/>
            <person name="LaButti K."/>
            <person name="Lindahl B.D."/>
            <person name="Lindquist E.A."/>
            <person name="Lipzen A."/>
            <person name="Khouja H.R."/>
            <person name="Magnuson J."/>
            <person name="Murat C."/>
            <person name="Ohm R.A."/>
            <person name="Singer S.W."/>
            <person name="Spatafora J.W."/>
            <person name="Wang M."/>
            <person name="Veneault-Fourrey C."/>
            <person name="Henrissat B."/>
            <person name="Grigoriev I.V."/>
            <person name="Martin F.M."/>
            <person name="Perotto S."/>
        </authorList>
    </citation>
    <scope>NUCLEOTIDE SEQUENCE [LARGE SCALE GENOMIC DNA]</scope>
    <source>
        <strain evidence="4 5">ATCC 22711</strain>
    </source>
</reference>
<evidence type="ECO:0000313" key="5">
    <source>
        <dbReference type="Proteomes" id="UP000241818"/>
    </source>
</evidence>
<dbReference type="InterPro" id="IPR024319">
    <property type="entry name" value="ATPase_expression_mit"/>
</dbReference>
<dbReference type="Proteomes" id="UP000241818">
    <property type="component" value="Unassembled WGS sequence"/>
</dbReference>
<keyword evidence="2" id="KW-0809">Transit peptide</keyword>
<gene>
    <name evidence="4" type="ORF">M430DRAFT_29492</name>
</gene>
<dbReference type="AlphaFoldDB" id="A0A2T3AW64"/>
<dbReference type="Gene3D" id="1.25.40.10">
    <property type="entry name" value="Tetratricopeptide repeat domain"/>
    <property type="match status" value="1"/>
</dbReference>
<keyword evidence="5" id="KW-1185">Reference proteome</keyword>
<sequence>MTDGRPFTIEGDARILDGFNRPDTLMAQRPEQVLGADHKSIWNRNHQKQLNAYDLNRAWTKRLDVRRLDEYGDVLPLEFPGTFTESTFIPDEGALYSALRLANPHMVLKTLLDIVERDGHYASKLLASIPATTFSEVLRCLDPKHFVDRYANLHKEISPRTAHLLGLPNVHEGGYLRFCGVFLSQVNKIITARAQRYPVSTSDIKYLLRCARATGDTQSAEAIWRSVASISRQDQTKRIMLDAECYNHYLATKCWSDSFNAARRYNLRVVPSNLRLREWSVPPYAFQGHQTGPERGIKAQASQIFRKMVESGVPGNEETFCLMMVAMAREGDLSGISTVLRRVWDIDVEALLKEDESKVPPPRSLPVDSPFYPSEQILFTLAHVYGINNTVPTALRLVDYVSRQYDIQIPGNVWNELLEWTFVLAADRSIRNTETNDEGFKIGKLPPASVSHLWNTMTSEPYNVKPTMEMYNRLITNLIHRSRFREAEQRMEEAYRANLKYVRELSRQVLVYQSTAAHNPIAPQRAQAVNLAHLRVRRNRLYIRRWVRHWIRLGSKAAVWKDTSGTFTAQHLPDFLERWKSFLPVRVKYWIAGGEVSFATGVNAANFRMQRKYANRGNTANLLSKRIILPSKVSNPGMLARRLGQGRLMDR</sequence>
<dbReference type="EMBL" id="KZ679014">
    <property type="protein sequence ID" value="PSS12908.1"/>
    <property type="molecule type" value="Genomic_DNA"/>
</dbReference>
<dbReference type="STRING" id="857342.A0A2T3AW64"/>
<proteinExistence type="predicted"/>
<dbReference type="Pfam" id="PF12921">
    <property type="entry name" value="ATP13"/>
    <property type="match status" value="1"/>
</dbReference>
<accession>A0A2T3AW64</accession>
<evidence type="ECO:0000256" key="1">
    <source>
        <dbReference type="ARBA" id="ARBA00004173"/>
    </source>
</evidence>
<dbReference type="InParanoid" id="A0A2T3AW64"/>
<evidence type="ECO:0000313" key="4">
    <source>
        <dbReference type="EMBL" id="PSS12908.1"/>
    </source>
</evidence>
<name>A0A2T3AW64_AMORE</name>
<dbReference type="GeneID" id="36573962"/>
<dbReference type="RefSeq" id="XP_024718899.1">
    <property type="nucleotide sequence ID" value="XM_024865881.1"/>
</dbReference>